<gene>
    <name evidence="14" type="ORF">E5340_02375</name>
</gene>
<keyword evidence="8" id="KW-0460">Magnesium</keyword>
<reference evidence="14 15" key="1">
    <citation type="submission" date="2019-04" db="EMBL/GenBank/DDBJ databases">
        <title>Microbes associate with the intestines of laboratory mice.</title>
        <authorList>
            <person name="Navarre W."/>
            <person name="Wong E."/>
            <person name="Huang K."/>
            <person name="Tropini C."/>
            <person name="Ng K."/>
            <person name="Yu B."/>
        </authorList>
    </citation>
    <scope>NUCLEOTIDE SEQUENCE [LARGE SCALE GENOMIC DNA]</scope>
    <source>
        <strain evidence="14 15">NM26_J9</strain>
    </source>
</reference>
<dbReference type="AlphaFoldDB" id="A0A4S2EKN7"/>
<evidence type="ECO:0000313" key="15">
    <source>
        <dbReference type="Proteomes" id="UP000306855"/>
    </source>
</evidence>
<dbReference type="PROSITE" id="PS51462">
    <property type="entry name" value="NUDIX"/>
    <property type="match status" value="1"/>
</dbReference>
<dbReference type="PANTHER" id="PTHR47707:SF1">
    <property type="entry name" value="NUDIX HYDROLASE FAMILY PROTEIN"/>
    <property type="match status" value="1"/>
</dbReference>
<comment type="catalytic activity">
    <reaction evidence="10">
        <text>8-oxo-dGTP + H2O = 8-oxo-dGMP + diphosphate + H(+)</text>
        <dbReference type="Rhea" id="RHEA:31575"/>
        <dbReference type="ChEBI" id="CHEBI:15377"/>
        <dbReference type="ChEBI" id="CHEBI:15378"/>
        <dbReference type="ChEBI" id="CHEBI:33019"/>
        <dbReference type="ChEBI" id="CHEBI:63224"/>
        <dbReference type="ChEBI" id="CHEBI:77896"/>
        <dbReference type="EC" id="3.6.1.55"/>
    </reaction>
</comment>
<keyword evidence="9" id="KW-0234">DNA repair</keyword>
<dbReference type="CDD" id="cd03425">
    <property type="entry name" value="NUDIX_MutT_NudA_like"/>
    <property type="match status" value="1"/>
</dbReference>
<dbReference type="PANTHER" id="PTHR47707">
    <property type="entry name" value="8-OXO-DGTP DIPHOSPHATASE"/>
    <property type="match status" value="1"/>
</dbReference>
<dbReference type="Gene3D" id="3.90.79.10">
    <property type="entry name" value="Nucleoside Triphosphate Pyrophosphohydrolase"/>
    <property type="match status" value="1"/>
</dbReference>
<evidence type="ECO:0000256" key="7">
    <source>
        <dbReference type="ARBA" id="ARBA00022801"/>
    </source>
</evidence>
<dbReference type="GO" id="GO:0008413">
    <property type="term" value="F:8-oxo-7,8-dihydroguanosine triphosphate pyrophosphatase activity"/>
    <property type="evidence" value="ECO:0007669"/>
    <property type="project" value="TreeGrafter"/>
</dbReference>
<protein>
    <recommendedName>
        <fullName evidence="11">8-oxo-dGTP diphosphatase</fullName>
        <ecNumber evidence="11">3.6.1.55</ecNumber>
    </recommendedName>
</protein>
<feature type="domain" description="Nudix hydrolase" evidence="13">
    <location>
        <begin position="1"/>
        <end position="128"/>
    </location>
</feature>
<evidence type="ECO:0000256" key="3">
    <source>
        <dbReference type="ARBA" id="ARBA00022457"/>
    </source>
</evidence>
<dbReference type="Proteomes" id="UP000306855">
    <property type="component" value="Unassembled WGS sequence"/>
</dbReference>
<dbReference type="PRINTS" id="PR00502">
    <property type="entry name" value="NUDIXFAMILY"/>
</dbReference>
<dbReference type="RefSeq" id="WP_135941902.1">
    <property type="nucleotide sequence ID" value="NZ_SRYK01000006.1"/>
</dbReference>
<comment type="caution">
    <text evidence="14">The sequence shown here is derived from an EMBL/GenBank/DDBJ whole genome shotgun (WGS) entry which is preliminary data.</text>
</comment>
<name>A0A4S2EKN7_9LACO</name>
<evidence type="ECO:0000256" key="10">
    <source>
        <dbReference type="ARBA" id="ARBA00035861"/>
    </source>
</evidence>
<dbReference type="GO" id="GO:0044715">
    <property type="term" value="F:8-oxo-dGDP phosphatase activity"/>
    <property type="evidence" value="ECO:0007669"/>
    <property type="project" value="TreeGrafter"/>
</dbReference>
<dbReference type="InterPro" id="IPR047127">
    <property type="entry name" value="MutT-like"/>
</dbReference>
<evidence type="ECO:0000256" key="8">
    <source>
        <dbReference type="ARBA" id="ARBA00022842"/>
    </source>
</evidence>
<evidence type="ECO:0000256" key="11">
    <source>
        <dbReference type="ARBA" id="ARBA00038905"/>
    </source>
</evidence>
<organism evidence="14 15">
    <name type="scientific">Ligilactobacillus murinus</name>
    <dbReference type="NCBI Taxonomy" id="1622"/>
    <lineage>
        <taxon>Bacteria</taxon>
        <taxon>Bacillati</taxon>
        <taxon>Bacillota</taxon>
        <taxon>Bacilli</taxon>
        <taxon>Lactobacillales</taxon>
        <taxon>Lactobacillaceae</taxon>
        <taxon>Ligilactobacillus</taxon>
    </lineage>
</organism>
<dbReference type="InterPro" id="IPR020084">
    <property type="entry name" value="NUDIX_hydrolase_CS"/>
</dbReference>
<dbReference type="GO" id="GO:0046872">
    <property type="term" value="F:metal ion binding"/>
    <property type="evidence" value="ECO:0007669"/>
    <property type="project" value="UniProtKB-KW"/>
</dbReference>
<dbReference type="EC" id="3.6.1.55" evidence="11"/>
<dbReference type="PROSITE" id="PS00893">
    <property type="entry name" value="NUDIX_BOX"/>
    <property type="match status" value="1"/>
</dbReference>
<evidence type="ECO:0000256" key="4">
    <source>
        <dbReference type="ARBA" id="ARBA00022705"/>
    </source>
</evidence>
<comment type="similarity">
    <text evidence="2 12">Belongs to the Nudix hydrolase family.</text>
</comment>
<comment type="cofactor">
    <cofactor evidence="1">
        <name>Mg(2+)</name>
        <dbReference type="ChEBI" id="CHEBI:18420"/>
    </cofactor>
</comment>
<dbReference type="Pfam" id="PF00293">
    <property type="entry name" value="NUDIX"/>
    <property type="match status" value="1"/>
</dbReference>
<dbReference type="InterPro" id="IPR015797">
    <property type="entry name" value="NUDIX_hydrolase-like_dom_sf"/>
</dbReference>
<evidence type="ECO:0000256" key="9">
    <source>
        <dbReference type="ARBA" id="ARBA00023204"/>
    </source>
</evidence>
<sequence>MIKVAAAVIVSDGKILAAKRKNERLGGGFWEFPGGKLEPGETPKQACQREVAEELGDQCEVLERIEVFRHFTTPYGELEIDFFWTKLKTYNLKLVAASEYRWLTPEQLASVTWLKPSEPVLEVIKQTDLRKFE</sequence>
<evidence type="ECO:0000256" key="2">
    <source>
        <dbReference type="ARBA" id="ARBA00005582"/>
    </source>
</evidence>
<dbReference type="EMBL" id="SRYK01000006">
    <property type="protein sequence ID" value="TGY56686.1"/>
    <property type="molecule type" value="Genomic_DNA"/>
</dbReference>
<dbReference type="InterPro" id="IPR020476">
    <property type="entry name" value="Nudix_hydrolase"/>
</dbReference>
<dbReference type="GO" id="GO:0006260">
    <property type="term" value="P:DNA replication"/>
    <property type="evidence" value="ECO:0007669"/>
    <property type="project" value="UniProtKB-KW"/>
</dbReference>
<evidence type="ECO:0000256" key="6">
    <source>
        <dbReference type="ARBA" id="ARBA00022763"/>
    </source>
</evidence>
<evidence type="ECO:0000259" key="13">
    <source>
        <dbReference type="PROSITE" id="PS51462"/>
    </source>
</evidence>
<dbReference type="GO" id="GO:0044716">
    <property type="term" value="F:8-oxo-GDP phosphatase activity"/>
    <property type="evidence" value="ECO:0007669"/>
    <property type="project" value="TreeGrafter"/>
</dbReference>
<dbReference type="InterPro" id="IPR000086">
    <property type="entry name" value="NUDIX_hydrolase_dom"/>
</dbReference>
<evidence type="ECO:0000256" key="5">
    <source>
        <dbReference type="ARBA" id="ARBA00022723"/>
    </source>
</evidence>
<proteinExistence type="inferred from homology"/>
<keyword evidence="4" id="KW-0235">DNA replication</keyword>
<keyword evidence="3" id="KW-0515">Mutator protein</keyword>
<evidence type="ECO:0000256" key="1">
    <source>
        <dbReference type="ARBA" id="ARBA00001946"/>
    </source>
</evidence>
<evidence type="ECO:0000256" key="12">
    <source>
        <dbReference type="RuleBase" id="RU003476"/>
    </source>
</evidence>
<keyword evidence="7 12" id="KW-0378">Hydrolase</keyword>
<accession>A0A4S2EKN7</accession>
<dbReference type="GO" id="GO:0035539">
    <property type="term" value="F:8-oxo-7,8-dihydrodeoxyguanosine triphosphate pyrophosphatase activity"/>
    <property type="evidence" value="ECO:0007669"/>
    <property type="project" value="UniProtKB-EC"/>
</dbReference>
<keyword evidence="5" id="KW-0479">Metal-binding</keyword>
<dbReference type="GO" id="GO:0006281">
    <property type="term" value="P:DNA repair"/>
    <property type="evidence" value="ECO:0007669"/>
    <property type="project" value="UniProtKB-KW"/>
</dbReference>
<dbReference type="SUPFAM" id="SSF55811">
    <property type="entry name" value="Nudix"/>
    <property type="match status" value="1"/>
</dbReference>
<keyword evidence="6" id="KW-0227">DNA damage</keyword>
<evidence type="ECO:0000313" key="14">
    <source>
        <dbReference type="EMBL" id="TGY56686.1"/>
    </source>
</evidence>